<reference evidence="6 8" key="1">
    <citation type="submission" date="2014-04" db="EMBL/GenBank/DDBJ databases">
        <authorList>
            <person name="Bishop-Lilly K.A."/>
            <person name="Broomall S.M."/>
            <person name="Chain P.S."/>
            <person name="Chertkov O."/>
            <person name="Coyne S.R."/>
            <person name="Daligault H.E."/>
            <person name="Davenport K.W."/>
            <person name="Erkkila T."/>
            <person name="Frey K.G."/>
            <person name="Gibbons H.S."/>
            <person name="Gu W."/>
            <person name="Jaissle J."/>
            <person name="Johnson S.L."/>
            <person name="Koroleva G.I."/>
            <person name="Ladner J.T."/>
            <person name="Lo C.-C."/>
            <person name="Minogue T.D."/>
            <person name="Munk C."/>
            <person name="Palacios G.F."/>
            <person name="Redden C.L."/>
            <person name="Rosenzweig C.N."/>
            <person name="Scholz M.B."/>
            <person name="Teshima H."/>
            <person name="Xu Y."/>
        </authorList>
    </citation>
    <scope>NUCLEOTIDE SEQUENCE [LARGE SCALE GENOMIC DNA]</scope>
    <source>
        <strain evidence="8">gladioli</strain>
        <strain evidence="6">Gladioli</strain>
    </source>
</reference>
<name>A0AAW3F2N7_BURGA</name>
<dbReference type="InterPro" id="IPR058163">
    <property type="entry name" value="LysR-type_TF_proteobact-type"/>
</dbReference>
<keyword evidence="2" id="KW-0805">Transcription regulation</keyword>
<protein>
    <submittedName>
        <fullName evidence="6">Glycine cleavage system transcriptional activator</fullName>
    </submittedName>
    <submittedName>
        <fullName evidence="7">Transcriptional regulator GcvA</fullName>
    </submittedName>
</protein>
<dbReference type="NCBIfam" id="NF008352">
    <property type="entry name" value="PRK11139.1"/>
    <property type="match status" value="1"/>
</dbReference>
<feature type="domain" description="HTH lysR-type" evidence="5">
    <location>
        <begin position="6"/>
        <end position="63"/>
    </location>
</feature>
<dbReference type="InterPro" id="IPR036390">
    <property type="entry name" value="WH_DNA-bd_sf"/>
</dbReference>
<dbReference type="GO" id="GO:0043565">
    <property type="term" value="F:sequence-specific DNA binding"/>
    <property type="evidence" value="ECO:0007669"/>
    <property type="project" value="TreeGrafter"/>
</dbReference>
<dbReference type="SUPFAM" id="SSF46785">
    <property type="entry name" value="Winged helix' DNA-binding domain"/>
    <property type="match status" value="1"/>
</dbReference>
<sequence>MAARLPSLNGLKVFECVARHMSFTRAAAELNVTQTAVSHQVRRLEDELGIRLFLRLKERLELTPAGHAYLQGVGLAFEQLRFSTAQLREGRRDNTLGISTVASFAAKWLLPRLGSFRLAHPEVELRIGASTDFVDFLAGGHDAAVRLGHGDWPGLCCDRLMADEILPVCSPRYLSAGPRLAEPADLAHHTLLQVGGVTGDDWSCWLAAAGLSPDLPGSGRMHFDLALLAVQAAIDGHGVCIGRRAYVEDDLRAGRLIAPFDLSVSTGRSFYLVSPPERADSARVRAFRGWLLEAARG</sequence>
<dbReference type="GO" id="GO:0003700">
    <property type="term" value="F:DNA-binding transcription factor activity"/>
    <property type="evidence" value="ECO:0007669"/>
    <property type="project" value="InterPro"/>
</dbReference>
<dbReference type="FunFam" id="1.10.10.10:FF:000038">
    <property type="entry name" value="Glycine cleavage system transcriptional activator"/>
    <property type="match status" value="1"/>
</dbReference>
<dbReference type="KEGG" id="bgo:BM43_6802"/>
<proteinExistence type="inferred from homology"/>
<dbReference type="FunFam" id="3.40.190.10:FF:000017">
    <property type="entry name" value="Glycine cleavage system transcriptional activator"/>
    <property type="match status" value="1"/>
</dbReference>
<dbReference type="Pfam" id="PF03466">
    <property type="entry name" value="LysR_substrate"/>
    <property type="match status" value="1"/>
</dbReference>
<dbReference type="CDD" id="cd08432">
    <property type="entry name" value="PBP2_GcdR_TrpI_HvrB_AmpR_like"/>
    <property type="match status" value="1"/>
</dbReference>
<dbReference type="Gene3D" id="3.40.190.10">
    <property type="entry name" value="Periplasmic binding protein-like II"/>
    <property type="match status" value="2"/>
</dbReference>
<keyword evidence="4" id="KW-0804">Transcription</keyword>
<dbReference type="Proteomes" id="UP001059745">
    <property type="component" value="Chromosome 2"/>
</dbReference>
<evidence type="ECO:0000313" key="8">
    <source>
        <dbReference type="Proteomes" id="UP000029590"/>
    </source>
</evidence>
<evidence type="ECO:0000313" key="6">
    <source>
        <dbReference type="EMBL" id="KGC14005.1"/>
    </source>
</evidence>
<dbReference type="Proteomes" id="UP000029590">
    <property type="component" value="Unassembled WGS sequence"/>
</dbReference>
<dbReference type="GO" id="GO:0006351">
    <property type="term" value="P:DNA-templated transcription"/>
    <property type="evidence" value="ECO:0007669"/>
    <property type="project" value="TreeGrafter"/>
</dbReference>
<dbReference type="Pfam" id="PF00126">
    <property type="entry name" value="HTH_1"/>
    <property type="match status" value="1"/>
</dbReference>
<dbReference type="PRINTS" id="PR00039">
    <property type="entry name" value="HTHLYSR"/>
</dbReference>
<evidence type="ECO:0000259" key="5">
    <source>
        <dbReference type="PROSITE" id="PS50931"/>
    </source>
</evidence>
<dbReference type="InterPro" id="IPR036388">
    <property type="entry name" value="WH-like_DNA-bd_sf"/>
</dbReference>
<keyword evidence="3" id="KW-0238">DNA-binding</keyword>
<dbReference type="Gene3D" id="1.10.10.10">
    <property type="entry name" value="Winged helix-like DNA-binding domain superfamily/Winged helix DNA-binding domain"/>
    <property type="match status" value="1"/>
</dbReference>
<reference evidence="7" key="2">
    <citation type="submission" date="2022-09" db="EMBL/GenBank/DDBJ databases">
        <title>Genomic of Burkholderia gladioli.</title>
        <authorList>
            <person name="Wu H."/>
        </authorList>
    </citation>
    <scope>NUCLEOTIDE SEQUENCE</scope>
    <source>
        <strain evidence="7">ZN-S4</strain>
    </source>
</reference>
<evidence type="ECO:0000313" key="7">
    <source>
        <dbReference type="EMBL" id="UWX75222.1"/>
    </source>
</evidence>
<accession>A0AAW3F2N7</accession>
<dbReference type="PANTHER" id="PTHR30537:SF74">
    <property type="entry name" value="HTH-TYPE TRANSCRIPTIONAL REGULATOR TRPI"/>
    <property type="match status" value="1"/>
</dbReference>
<dbReference type="InterPro" id="IPR005119">
    <property type="entry name" value="LysR_subst-bd"/>
</dbReference>
<evidence type="ECO:0000256" key="4">
    <source>
        <dbReference type="ARBA" id="ARBA00023163"/>
    </source>
</evidence>
<dbReference type="RefSeq" id="WP_036055105.1">
    <property type="nucleotide sequence ID" value="NZ_CADEQC010000001.1"/>
</dbReference>
<evidence type="ECO:0000256" key="2">
    <source>
        <dbReference type="ARBA" id="ARBA00023015"/>
    </source>
</evidence>
<dbReference type="AlphaFoldDB" id="A0AAW3F2N7"/>
<comment type="similarity">
    <text evidence="1">Belongs to the LysR transcriptional regulatory family.</text>
</comment>
<dbReference type="PROSITE" id="PS50931">
    <property type="entry name" value="HTH_LYSR"/>
    <property type="match status" value="1"/>
</dbReference>
<dbReference type="SUPFAM" id="SSF53850">
    <property type="entry name" value="Periplasmic binding protein-like II"/>
    <property type="match status" value="1"/>
</dbReference>
<organism evidence="6 8">
    <name type="scientific">Burkholderia gladioli</name>
    <name type="common">Pseudomonas marginata</name>
    <name type="synonym">Phytomonas marginata</name>
    <dbReference type="NCBI Taxonomy" id="28095"/>
    <lineage>
        <taxon>Bacteria</taxon>
        <taxon>Pseudomonadati</taxon>
        <taxon>Pseudomonadota</taxon>
        <taxon>Betaproteobacteria</taxon>
        <taxon>Burkholderiales</taxon>
        <taxon>Burkholderiaceae</taxon>
        <taxon>Burkholderia</taxon>
    </lineage>
</organism>
<evidence type="ECO:0000256" key="3">
    <source>
        <dbReference type="ARBA" id="ARBA00023125"/>
    </source>
</evidence>
<dbReference type="EMBL" id="CP104215">
    <property type="protein sequence ID" value="UWX75222.1"/>
    <property type="molecule type" value="Genomic_DNA"/>
</dbReference>
<dbReference type="EMBL" id="JPGG01000016">
    <property type="protein sequence ID" value="KGC14005.1"/>
    <property type="molecule type" value="Genomic_DNA"/>
</dbReference>
<gene>
    <name evidence="6" type="primary">gcvA</name>
    <name evidence="6" type="ORF">DM48_965</name>
    <name evidence="7" type="ORF">NYZ96_25040</name>
</gene>
<dbReference type="PANTHER" id="PTHR30537">
    <property type="entry name" value="HTH-TYPE TRANSCRIPTIONAL REGULATOR"/>
    <property type="match status" value="1"/>
</dbReference>
<evidence type="ECO:0000256" key="1">
    <source>
        <dbReference type="ARBA" id="ARBA00009437"/>
    </source>
</evidence>
<dbReference type="InterPro" id="IPR000847">
    <property type="entry name" value="LysR_HTH_N"/>
</dbReference>